<dbReference type="AlphaFoldDB" id="A0A2W2BQM3"/>
<dbReference type="RefSeq" id="WP_111199880.1">
    <property type="nucleotide sequence ID" value="NZ_QKVK01000009.1"/>
</dbReference>
<evidence type="ECO:0008006" key="4">
    <source>
        <dbReference type="Google" id="ProtNLM"/>
    </source>
</evidence>
<keyword evidence="3" id="KW-1185">Reference proteome</keyword>
<keyword evidence="1" id="KW-0472">Membrane</keyword>
<gene>
    <name evidence="2" type="ORF">DK847_17770</name>
</gene>
<keyword evidence="1" id="KW-0812">Transmembrane</keyword>
<dbReference type="Pfam" id="PF07963">
    <property type="entry name" value="N_methyl"/>
    <property type="match status" value="1"/>
</dbReference>
<evidence type="ECO:0000313" key="3">
    <source>
        <dbReference type="Proteomes" id="UP000248795"/>
    </source>
</evidence>
<proteinExistence type="predicted"/>
<dbReference type="Proteomes" id="UP000248795">
    <property type="component" value="Unassembled WGS sequence"/>
</dbReference>
<name>A0A2W2BQM3_9HYPH</name>
<protein>
    <recommendedName>
        <fullName evidence="4">General secretion pathway protein GspI</fullName>
    </recommendedName>
</protein>
<accession>A0A2W2BQM3</accession>
<evidence type="ECO:0000256" key="1">
    <source>
        <dbReference type="SAM" id="Phobius"/>
    </source>
</evidence>
<sequence>MRARCDGQAGFSLVEVLCALAVAASAIAVLTSGIGGSLQGTSTLEQHLGARLILQSILEDELAAAQTAPATREGNSGPYRWQLVIEPVAPPAKLEEAYRMYRLTAAVGWGRGGEVTGTALKLSR</sequence>
<dbReference type="InterPro" id="IPR012902">
    <property type="entry name" value="N_methyl_site"/>
</dbReference>
<comment type="caution">
    <text evidence="2">The sequence shown here is derived from an EMBL/GenBank/DDBJ whole genome shotgun (WGS) entry which is preliminary data.</text>
</comment>
<feature type="transmembrane region" description="Helical" evidence="1">
    <location>
        <begin position="12"/>
        <end position="34"/>
    </location>
</feature>
<reference evidence="3" key="1">
    <citation type="submission" date="2018-06" db="EMBL/GenBank/DDBJ databases">
        <title>Aestuariibacter litoralis strain KCTC 52945T.</title>
        <authorList>
            <person name="Li X."/>
            <person name="Salam N."/>
            <person name="Li J.-L."/>
            <person name="Chen Y.-M."/>
            <person name="Yang Z.-W."/>
            <person name="Zhang L.-Y."/>
            <person name="Han M.-X."/>
            <person name="Xiao M."/>
            <person name="Li W.-J."/>
        </authorList>
    </citation>
    <scope>NUCLEOTIDE SEQUENCE [LARGE SCALE GENOMIC DNA]</scope>
    <source>
        <strain evidence="3">KCTC 52945</strain>
    </source>
</reference>
<dbReference type="EMBL" id="QKVK01000009">
    <property type="protein sequence ID" value="PZF75686.1"/>
    <property type="molecule type" value="Genomic_DNA"/>
</dbReference>
<evidence type="ECO:0000313" key="2">
    <source>
        <dbReference type="EMBL" id="PZF75686.1"/>
    </source>
</evidence>
<dbReference type="NCBIfam" id="TIGR02532">
    <property type="entry name" value="IV_pilin_GFxxxE"/>
    <property type="match status" value="1"/>
</dbReference>
<organism evidence="2 3">
    <name type="scientific">Aestuariivirga litoralis</name>
    <dbReference type="NCBI Taxonomy" id="2650924"/>
    <lineage>
        <taxon>Bacteria</taxon>
        <taxon>Pseudomonadati</taxon>
        <taxon>Pseudomonadota</taxon>
        <taxon>Alphaproteobacteria</taxon>
        <taxon>Hyphomicrobiales</taxon>
        <taxon>Aestuariivirgaceae</taxon>
        <taxon>Aestuariivirga</taxon>
    </lineage>
</organism>
<keyword evidence="1" id="KW-1133">Transmembrane helix</keyword>